<sequence>MGYPTPWKLVKHTWDHQDNEQALNPDCLIGAIISDLEASITPDGEDSYSASEPNNFRAVYVVDGGNDTASTSATPAQRLAAMQ</sequence>
<evidence type="ECO:0000313" key="2">
    <source>
        <dbReference type="Proteomes" id="UP000032180"/>
    </source>
</evidence>
<keyword evidence="2" id="KW-1185">Reference proteome</keyword>
<dbReference type="EnsemblPlants" id="LPERR03G23160.1">
    <property type="protein sequence ID" value="LPERR03G23160.1"/>
    <property type="gene ID" value="LPERR03G23160"/>
</dbReference>
<name>A0A0D9VX06_9ORYZ</name>
<accession>A0A0D9VX06</accession>
<dbReference type="Gramene" id="LPERR03G23160.1">
    <property type="protein sequence ID" value="LPERR03G23160.1"/>
    <property type="gene ID" value="LPERR03G23160"/>
</dbReference>
<evidence type="ECO:0000313" key="1">
    <source>
        <dbReference type="EnsemblPlants" id="LPERR03G23160.1"/>
    </source>
</evidence>
<dbReference type="AlphaFoldDB" id="A0A0D9VX06"/>
<dbReference type="Proteomes" id="UP000032180">
    <property type="component" value="Chromosome 3"/>
</dbReference>
<reference evidence="1 2" key="1">
    <citation type="submission" date="2012-08" db="EMBL/GenBank/DDBJ databases">
        <title>Oryza genome evolution.</title>
        <authorList>
            <person name="Wing R.A."/>
        </authorList>
    </citation>
    <scope>NUCLEOTIDE SEQUENCE</scope>
</reference>
<dbReference type="HOGENOM" id="CLU_164287_0_0_1"/>
<reference evidence="1" key="3">
    <citation type="submission" date="2015-04" db="UniProtKB">
        <authorList>
            <consortium name="EnsemblPlants"/>
        </authorList>
    </citation>
    <scope>IDENTIFICATION</scope>
</reference>
<protein>
    <submittedName>
        <fullName evidence="1">Uncharacterized protein</fullName>
    </submittedName>
</protein>
<reference evidence="2" key="2">
    <citation type="submission" date="2013-12" db="EMBL/GenBank/DDBJ databases">
        <authorList>
            <person name="Yu Y."/>
            <person name="Lee S."/>
            <person name="de Baynast K."/>
            <person name="Wissotski M."/>
            <person name="Liu L."/>
            <person name="Talag J."/>
            <person name="Goicoechea J."/>
            <person name="Angelova A."/>
            <person name="Jetty R."/>
            <person name="Kudrna D."/>
            <person name="Golser W."/>
            <person name="Rivera L."/>
            <person name="Zhang J."/>
            <person name="Wing R."/>
        </authorList>
    </citation>
    <scope>NUCLEOTIDE SEQUENCE</scope>
</reference>
<proteinExistence type="predicted"/>
<organism evidence="1 2">
    <name type="scientific">Leersia perrieri</name>
    <dbReference type="NCBI Taxonomy" id="77586"/>
    <lineage>
        <taxon>Eukaryota</taxon>
        <taxon>Viridiplantae</taxon>
        <taxon>Streptophyta</taxon>
        <taxon>Embryophyta</taxon>
        <taxon>Tracheophyta</taxon>
        <taxon>Spermatophyta</taxon>
        <taxon>Magnoliopsida</taxon>
        <taxon>Liliopsida</taxon>
        <taxon>Poales</taxon>
        <taxon>Poaceae</taxon>
        <taxon>BOP clade</taxon>
        <taxon>Oryzoideae</taxon>
        <taxon>Oryzeae</taxon>
        <taxon>Oryzinae</taxon>
        <taxon>Leersia</taxon>
    </lineage>
</organism>